<evidence type="ECO:0000313" key="3">
    <source>
        <dbReference type="Proteomes" id="UP001162131"/>
    </source>
</evidence>
<proteinExistence type="predicted"/>
<dbReference type="Proteomes" id="UP001162131">
    <property type="component" value="Unassembled WGS sequence"/>
</dbReference>
<organism evidence="2 3">
    <name type="scientific">Blepharisma stoltei</name>
    <dbReference type="NCBI Taxonomy" id="1481888"/>
    <lineage>
        <taxon>Eukaryota</taxon>
        <taxon>Sar</taxon>
        <taxon>Alveolata</taxon>
        <taxon>Ciliophora</taxon>
        <taxon>Postciliodesmatophora</taxon>
        <taxon>Heterotrichea</taxon>
        <taxon>Heterotrichida</taxon>
        <taxon>Blepharismidae</taxon>
        <taxon>Blepharisma</taxon>
    </lineage>
</organism>
<reference evidence="2" key="1">
    <citation type="submission" date="2021-09" db="EMBL/GenBank/DDBJ databases">
        <authorList>
            <consortium name="AG Swart"/>
            <person name="Singh M."/>
            <person name="Singh A."/>
            <person name="Seah K."/>
            <person name="Emmerich C."/>
        </authorList>
    </citation>
    <scope>NUCLEOTIDE SEQUENCE</scope>
    <source>
        <strain evidence="2">ATCC30299</strain>
    </source>
</reference>
<protein>
    <submittedName>
        <fullName evidence="2">Uncharacterized protein</fullName>
    </submittedName>
</protein>
<keyword evidence="3" id="KW-1185">Reference proteome</keyword>
<feature type="compositionally biased region" description="Basic and acidic residues" evidence="1">
    <location>
        <begin position="81"/>
        <end position="96"/>
    </location>
</feature>
<feature type="region of interest" description="Disordered" evidence="1">
    <location>
        <begin position="79"/>
        <end position="157"/>
    </location>
</feature>
<feature type="compositionally biased region" description="Polar residues" evidence="1">
    <location>
        <begin position="124"/>
        <end position="137"/>
    </location>
</feature>
<accession>A0AAU9K542</accession>
<evidence type="ECO:0000313" key="2">
    <source>
        <dbReference type="EMBL" id="CAG9332516.1"/>
    </source>
</evidence>
<sequence length="237" mass="26668">MDQIEKVILLLQIEDLCGKLAPLIKSDFKAIQKQVREITTDYIRQIPYFKANTPKKAPQKDMPKKLNLSEISLTPTALSKIDTKTPLKTPEKERPRKLNLSETTPVKANLSLNDFKTPTKNESKNSSQFNTPSTCSSQKKDRNNSSIKPGKVKRKLNFTPQKPLFASQGSGIGTKFTSSLDGVPPSHNSWEFKCQPANIQPEKLFSAALPPRVDLSRIFFGEAWKLDGYRSSEEGFR</sequence>
<feature type="compositionally biased region" description="Polar residues" evidence="1">
    <location>
        <begin position="100"/>
        <end position="116"/>
    </location>
</feature>
<comment type="caution">
    <text evidence="2">The sequence shown here is derived from an EMBL/GenBank/DDBJ whole genome shotgun (WGS) entry which is preliminary data.</text>
</comment>
<dbReference type="AlphaFoldDB" id="A0AAU9K542"/>
<gene>
    <name evidence="2" type="ORF">BSTOLATCC_MIC55961</name>
</gene>
<evidence type="ECO:0000256" key="1">
    <source>
        <dbReference type="SAM" id="MobiDB-lite"/>
    </source>
</evidence>
<dbReference type="EMBL" id="CAJZBQ010000054">
    <property type="protein sequence ID" value="CAG9332516.1"/>
    <property type="molecule type" value="Genomic_DNA"/>
</dbReference>
<name>A0AAU9K542_9CILI</name>